<evidence type="ECO:0000313" key="3">
    <source>
        <dbReference type="EMBL" id="KAK0614719.1"/>
    </source>
</evidence>
<feature type="transmembrane region" description="Helical" evidence="2">
    <location>
        <begin position="252"/>
        <end position="272"/>
    </location>
</feature>
<feature type="transmembrane region" description="Helical" evidence="2">
    <location>
        <begin position="187"/>
        <end position="208"/>
    </location>
</feature>
<keyword evidence="4" id="KW-1185">Reference proteome</keyword>
<dbReference type="PANTHER" id="PTHR35136:SF1">
    <property type="entry name" value="CYCLOEUCALENOL CYCLOISOMERASE"/>
    <property type="match status" value="1"/>
</dbReference>
<feature type="transmembrane region" description="Helical" evidence="2">
    <location>
        <begin position="63"/>
        <end position="81"/>
    </location>
</feature>
<sequence>MTPPSKPKQPGAQSEAHDAQSQQLDDEKRGVIRAVLCQSPIWIASVATVMMTGALHSWSDIEYLLFSTLVATPAVLAPIFFPGHSARPSPWWQSYWLKLNIWVAIVVGMGTYAGTAYFFDLMQMRYSFDVQWTFSSDVVGHSWQRVPVFIYPLTHAYFMTYFTVLMASESYLVKRFVLRSFTARATVVVLLSYVVAFLETYFMASPLLSDFFAYKSRHRMLTLGSWGYASYFVVGLPMVQRIESGASWTLERVVLEALATCMMILGLLEAWAKIVGPL</sequence>
<dbReference type="PANTHER" id="PTHR35136">
    <property type="entry name" value="CYCLOEUCALENOL CYCLOISOMERASE"/>
    <property type="match status" value="1"/>
</dbReference>
<keyword evidence="2" id="KW-0472">Membrane</keyword>
<dbReference type="InterPro" id="IPR020532">
    <property type="entry name" value="Cycloeucalenol_cycloisomerase"/>
</dbReference>
<gene>
    <name evidence="3" type="ORF">B0T14DRAFT_528955</name>
</gene>
<reference evidence="3" key="1">
    <citation type="submission" date="2023-06" db="EMBL/GenBank/DDBJ databases">
        <title>Genome-scale phylogeny and comparative genomics of the fungal order Sordariales.</title>
        <authorList>
            <consortium name="Lawrence Berkeley National Laboratory"/>
            <person name="Hensen N."/>
            <person name="Bonometti L."/>
            <person name="Westerberg I."/>
            <person name="Brannstrom I.O."/>
            <person name="Guillou S."/>
            <person name="Cros-Aarteil S."/>
            <person name="Calhoun S."/>
            <person name="Haridas S."/>
            <person name="Kuo A."/>
            <person name="Mondo S."/>
            <person name="Pangilinan J."/>
            <person name="Riley R."/>
            <person name="Labutti K."/>
            <person name="Andreopoulos B."/>
            <person name="Lipzen A."/>
            <person name="Chen C."/>
            <person name="Yanf M."/>
            <person name="Daum C."/>
            <person name="Ng V."/>
            <person name="Clum A."/>
            <person name="Steindorff A."/>
            <person name="Ohm R."/>
            <person name="Martin F."/>
            <person name="Silar P."/>
            <person name="Natvig D."/>
            <person name="Lalanne C."/>
            <person name="Gautier V."/>
            <person name="Ament-Velasquez S.L."/>
            <person name="Kruys A."/>
            <person name="Hutchinson M.I."/>
            <person name="Powell A.J."/>
            <person name="Barry K."/>
            <person name="Miller A.N."/>
            <person name="Grigoriev I.V."/>
            <person name="Debuchy R."/>
            <person name="Gladieux P."/>
            <person name="Thoren M.H."/>
            <person name="Johannesson H."/>
        </authorList>
    </citation>
    <scope>NUCLEOTIDE SEQUENCE</scope>
    <source>
        <strain evidence="3">CBS 606.72</strain>
    </source>
</reference>
<organism evidence="3 4">
    <name type="scientific">Immersiella caudata</name>
    <dbReference type="NCBI Taxonomy" id="314043"/>
    <lineage>
        <taxon>Eukaryota</taxon>
        <taxon>Fungi</taxon>
        <taxon>Dikarya</taxon>
        <taxon>Ascomycota</taxon>
        <taxon>Pezizomycotina</taxon>
        <taxon>Sordariomycetes</taxon>
        <taxon>Sordariomycetidae</taxon>
        <taxon>Sordariales</taxon>
        <taxon>Lasiosphaeriaceae</taxon>
        <taxon>Immersiella</taxon>
    </lineage>
</organism>
<dbReference type="EMBL" id="JAULSU010000006">
    <property type="protein sequence ID" value="KAK0614719.1"/>
    <property type="molecule type" value="Genomic_DNA"/>
</dbReference>
<feature type="transmembrane region" description="Helical" evidence="2">
    <location>
        <begin position="148"/>
        <end position="167"/>
    </location>
</feature>
<evidence type="ECO:0008006" key="5">
    <source>
        <dbReference type="Google" id="ProtNLM"/>
    </source>
</evidence>
<accession>A0AA40BV27</accession>
<keyword evidence="2" id="KW-1133">Transmembrane helix</keyword>
<dbReference type="AlphaFoldDB" id="A0AA40BV27"/>
<feature type="region of interest" description="Disordered" evidence="1">
    <location>
        <begin position="1"/>
        <end position="25"/>
    </location>
</feature>
<evidence type="ECO:0000313" key="4">
    <source>
        <dbReference type="Proteomes" id="UP001175000"/>
    </source>
</evidence>
<feature type="transmembrane region" description="Helical" evidence="2">
    <location>
        <begin position="220"/>
        <end position="240"/>
    </location>
</feature>
<dbReference type="GO" id="GO:0047793">
    <property type="term" value="F:cycloeucalenol cycloisomerase activity"/>
    <property type="evidence" value="ECO:0007669"/>
    <property type="project" value="InterPro"/>
</dbReference>
<evidence type="ECO:0000256" key="1">
    <source>
        <dbReference type="SAM" id="MobiDB-lite"/>
    </source>
</evidence>
<feature type="transmembrane region" description="Helical" evidence="2">
    <location>
        <begin position="101"/>
        <end position="119"/>
    </location>
</feature>
<feature type="transmembrane region" description="Helical" evidence="2">
    <location>
        <begin position="31"/>
        <end position="51"/>
    </location>
</feature>
<protein>
    <recommendedName>
        <fullName evidence="5">Cycloeucalenol cycloisomerase</fullName>
    </recommendedName>
</protein>
<comment type="caution">
    <text evidence="3">The sequence shown here is derived from an EMBL/GenBank/DDBJ whole genome shotgun (WGS) entry which is preliminary data.</text>
</comment>
<keyword evidence="2" id="KW-0812">Transmembrane</keyword>
<evidence type="ECO:0000256" key="2">
    <source>
        <dbReference type="SAM" id="Phobius"/>
    </source>
</evidence>
<name>A0AA40BV27_9PEZI</name>
<dbReference type="Proteomes" id="UP001175000">
    <property type="component" value="Unassembled WGS sequence"/>
</dbReference>
<proteinExistence type="predicted"/>